<accession>A0AAW2VHU6</accession>
<proteinExistence type="predicted"/>
<dbReference type="EMBL" id="JACGWN010000010">
    <property type="protein sequence ID" value="KAL0428646.1"/>
    <property type="molecule type" value="Genomic_DNA"/>
</dbReference>
<evidence type="ECO:0000313" key="1">
    <source>
        <dbReference type="EMBL" id="KAL0428646.1"/>
    </source>
</evidence>
<organism evidence="1">
    <name type="scientific">Sesamum latifolium</name>
    <dbReference type="NCBI Taxonomy" id="2727402"/>
    <lineage>
        <taxon>Eukaryota</taxon>
        <taxon>Viridiplantae</taxon>
        <taxon>Streptophyta</taxon>
        <taxon>Embryophyta</taxon>
        <taxon>Tracheophyta</taxon>
        <taxon>Spermatophyta</taxon>
        <taxon>Magnoliopsida</taxon>
        <taxon>eudicotyledons</taxon>
        <taxon>Gunneridae</taxon>
        <taxon>Pentapetalae</taxon>
        <taxon>asterids</taxon>
        <taxon>lamiids</taxon>
        <taxon>Lamiales</taxon>
        <taxon>Pedaliaceae</taxon>
        <taxon>Sesamum</taxon>
    </lineage>
</organism>
<reference evidence="1" key="1">
    <citation type="submission" date="2020-06" db="EMBL/GenBank/DDBJ databases">
        <authorList>
            <person name="Li T."/>
            <person name="Hu X."/>
            <person name="Zhang T."/>
            <person name="Song X."/>
            <person name="Zhang H."/>
            <person name="Dai N."/>
            <person name="Sheng W."/>
            <person name="Hou X."/>
            <person name="Wei L."/>
        </authorList>
    </citation>
    <scope>NUCLEOTIDE SEQUENCE</scope>
    <source>
        <strain evidence="1">KEN1</strain>
        <tissue evidence="1">Leaf</tissue>
    </source>
</reference>
<dbReference type="Pfam" id="PF02458">
    <property type="entry name" value="Transferase"/>
    <property type="match status" value="1"/>
</dbReference>
<protein>
    <submittedName>
        <fullName evidence="1">Uncharacterized protein</fullName>
    </submittedName>
</protein>
<reference evidence="1" key="2">
    <citation type="journal article" date="2024" name="Plant">
        <title>Genomic evolution and insights into agronomic trait innovations of Sesamum species.</title>
        <authorList>
            <person name="Miao H."/>
            <person name="Wang L."/>
            <person name="Qu L."/>
            <person name="Liu H."/>
            <person name="Sun Y."/>
            <person name="Le M."/>
            <person name="Wang Q."/>
            <person name="Wei S."/>
            <person name="Zheng Y."/>
            <person name="Lin W."/>
            <person name="Duan Y."/>
            <person name="Cao H."/>
            <person name="Xiong S."/>
            <person name="Wang X."/>
            <person name="Wei L."/>
            <person name="Li C."/>
            <person name="Ma Q."/>
            <person name="Ju M."/>
            <person name="Zhao R."/>
            <person name="Li G."/>
            <person name="Mu C."/>
            <person name="Tian Q."/>
            <person name="Mei H."/>
            <person name="Zhang T."/>
            <person name="Gao T."/>
            <person name="Zhang H."/>
        </authorList>
    </citation>
    <scope>NUCLEOTIDE SEQUENCE</scope>
    <source>
        <strain evidence="1">KEN1</strain>
    </source>
</reference>
<dbReference type="Gene3D" id="3.30.559.10">
    <property type="entry name" value="Chloramphenicol acetyltransferase-like domain"/>
    <property type="match status" value="1"/>
</dbReference>
<comment type="caution">
    <text evidence="1">The sequence shown here is derived from an EMBL/GenBank/DDBJ whole genome shotgun (WGS) entry which is preliminary data.</text>
</comment>
<dbReference type="InterPro" id="IPR023213">
    <property type="entry name" value="CAT-like_dom_sf"/>
</dbReference>
<dbReference type="AlphaFoldDB" id="A0AAW2VHU6"/>
<sequence length="91" mass="10375">MSDEYLKSAIDWLEINKGIPYGDCLLTSLSRLGLDEVVFPWGKALNFGLVMNNLESLCWMLPHVDGVKVLIQGTAEEMERFDFHLRNLFVA</sequence>
<gene>
    <name evidence="1" type="ORF">Slati_3039400</name>
</gene>
<name>A0AAW2VHU6_9LAMI</name>